<comment type="caution">
    <text evidence="2">The sequence shown here is derived from an EMBL/GenBank/DDBJ whole genome shotgun (WGS) entry which is preliminary data.</text>
</comment>
<name>A0ABS7CL74_9BACL</name>
<evidence type="ECO:0000256" key="1">
    <source>
        <dbReference type="SAM" id="MobiDB-lite"/>
    </source>
</evidence>
<sequence length="169" mass="17120">DAAGNESAPSNELRVILDPPNGSGGDGNSGEGDGNGTGEENGNGTETVPGLANGENSNAAAADQRFQIVDETDLQIALDDKVTLRPGSGIIGLTLPADSGLLLGQNSLEILFEGITLIIPPEVFTELINAAPKSFVTPAARISLQVQEADRELPGITVSSPGAGYRAAG</sequence>
<feature type="compositionally biased region" description="Gly residues" evidence="1">
    <location>
        <begin position="22"/>
        <end position="41"/>
    </location>
</feature>
<gene>
    <name evidence="2" type="ORF">K0U00_47145</name>
</gene>
<evidence type="ECO:0000313" key="3">
    <source>
        <dbReference type="Proteomes" id="UP001519887"/>
    </source>
</evidence>
<feature type="non-terminal residue" evidence="2">
    <location>
        <position position="1"/>
    </location>
</feature>
<evidence type="ECO:0000313" key="2">
    <source>
        <dbReference type="EMBL" id="MBW7461658.1"/>
    </source>
</evidence>
<feature type="region of interest" description="Disordered" evidence="1">
    <location>
        <begin position="1"/>
        <end position="56"/>
    </location>
</feature>
<accession>A0ABS7CL74</accession>
<organism evidence="2 3">
    <name type="scientific">Paenibacillus sepulcri</name>
    <dbReference type="NCBI Taxonomy" id="359917"/>
    <lineage>
        <taxon>Bacteria</taxon>
        <taxon>Bacillati</taxon>
        <taxon>Bacillota</taxon>
        <taxon>Bacilli</taxon>
        <taxon>Bacillales</taxon>
        <taxon>Paenibacillaceae</taxon>
        <taxon>Paenibacillus</taxon>
    </lineage>
</organism>
<feature type="non-terminal residue" evidence="2">
    <location>
        <position position="169"/>
    </location>
</feature>
<dbReference type="EMBL" id="JAHZIK010003148">
    <property type="protein sequence ID" value="MBW7461658.1"/>
    <property type="molecule type" value="Genomic_DNA"/>
</dbReference>
<reference evidence="2 3" key="1">
    <citation type="submission" date="2021-07" db="EMBL/GenBank/DDBJ databases">
        <title>Paenibacillus radiodurans sp. nov., isolated from the southeastern edge of Tengger Desert.</title>
        <authorList>
            <person name="Zhang G."/>
        </authorList>
    </citation>
    <scope>NUCLEOTIDE SEQUENCE [LARGE SCALE GENOMIC DNA]</scope>
    <source>
        <strain evidence="2 3">CCM 7311</strain>
    </source>
</reference>
<keyword evidence="3" id="KW-1185">Reference proteome</keyword>
<dbReference type="Proteomes" id="UP001519887">
    <property type="component" value="Unassembled WGS sequence"/>
</dbReference>
<proteinExistence type="predicted"/>
<protein>
    <submittedName>
        <fullName evidence="2">Uncharacterized protein</fullName>
    </submittedName>
</protein>